<dbReference type="Proteomes" id="UP000237438">
    <property type="component" value="Unassembled WGS sequence"/>
</dbReference>
<protein>
    <recommendedName>
        <fullName evidence="3">RNase H type-1 domain-containing protein</fullName>
    </recommendedName>
</protein>
<evidence type="ECO:0000313" key="2">
    <source>
        <dbReference type="Proteomes" id="UP000237438"/>
    </source>
</evidence>
<dbReference type="EMBL" id="PEDP01005073">
    <property type="protein sequence ID" value="POS82003.1"/>
    <property type="molecule type" value="Genomic_DNA"/>
</dbReference>
<gene>
    <name evidence="1" type="ORF">EPUL_006600</name>
</gene>
<feature type="non-terminal residue" evidence="1">
    <location>
        <position position="1"/>
    </location>
</feature>
<evidence type="ECO:0008006" key="3">
    <source>
        <dbReference type="Google" id="ProtNLM"/>
    </source>
</evidence>
<name>A0A2S4PJ05_9PEZI</name>
<dbReference type="Gene3D" id="3.30.420.10">
    <property type="entry name" value="Ribonuclease H-like superfamily/Ribonuclease H"/>
    <property type="match status" value="1"/>
</dbReference>
<dbReference type="InterPro" id="IPR012337">
    <property type="entry name" value="RNaseH-like_sf"/>
</dbReference>
<dbReference type="InterPro" id="IPR036397">
    <property type="entry name" value="RNaseH_sf"/>
</dbReference>
<dbReference type="GO" id="GO:0003676">
    <property type="term" value="F:nucleic acid binding"/>
    <property type="evidence" value="ECO:0007669"/>
    <property type="project" value="InterPro"/>
</dbReference>
<accession>A0A2S4PJ05</accession>
<evidence type="ECO:0000313" key="1">
    <source>
        <dbReference type="EMBL" id="POS82003.1"/>
    </source>
</evidence>
<organism evidence="1 2">
    <name type="scientific">Erysiphe pulchra</name>
    <dbReference type="NCBI Taxonomy" id="225359"/>
    <lineage>
        <taxon>Eukaryota</taxon>
        <taxon>Fungi</taxon>
        <taxon>Dikarya</taxon>
        <taxon>Ascomycota</taxon>
        <taxon>Pezizomycotina</taxon>
        <taxon>Leotiomycetes</taxon>
        <taxon>Erysiphales</taxon>
        <taxon>Erysiphaceae</taxon>
        <taxon>Erysiphe</taxon>
    </lineage>
</organism>
<comment type="caution">
    <text evidence="1">The sequence shown here is derived from an EMBL/GenBank/DDBJ whole genome shotgun (WGS) entry which is preliminary data.</text>
</comment>
<sequence>DLKSPDSSKLKIGAVGKATGARTFLNWREKTTVLDLFVFSDGSMNANGFTGGGYAIYRGNNLLSTSSVPFGSSAEVHDAEIAAAVIGILAAISTAEVVLSEHIYICLDYEAAAIILAEGYKNSSIYEYLSYC</sequence>
<proteinExistence type="predicted"/>
<keyword evidence="2" id="KW-1185">Reference proteome</keyword>
<reference evidence="1 2" key="1">
    <citation type="submission" date="2017-10" db="EMBL/GenBank/DDBJ databases">
        <title>Development of genomic resources for the powdery mildew, Erysiphe pulchra.</title>
        <authorList>
            <person name="Wadl P.A."/>
            <person name="Mack B.M."/>
            <person name="Moore G."/>
            <person name="Beltz S.B."/>
        </authorList>
    </citation>
    <scope>NUCLEOTIDE SEQUENCE [LARGE SCALE GENOMIC DNA]</scope>
    <source>
        <strain evidence="1">Cflorida</strain>
    </source>
</reference>
<feature type="non-terminal residue" evidence="1">
    <location>
        <position position="132"/>
    </location>
</feature>
<dbReference type="AlphaFoldDB" id="A0A2S4PJ05"/>
<dbReference type="SUPFAM" id="SSF53098">
    <property type="entry name" value="Ribonuclease H-like"/>
    <property type="match status" value="1"/>
</dbReference>